<feature type="domain" description="SnoaL-like" evidence="1">
    <location>
        <begin position="9"/>
        <end position="102"/>
    </location>
</feature>
<proteinExistence type="predicted"/>
<dbReference type="EMBL" id="FOGL01000002">
    <property type="protein sequence ID" value="SER23863.1"/>
    <property type="molecule type" value="Genomic_DNA"/>
</dbReference>
<protein>
    <submittedName>
        <fullName evidence="2">SnoaL-like domain-containing protein</fullName>
    </submittedName>
</protein>
<dbReference type="Gene3D" id="3.10.450.50">
    <property type="match status" value="2"/>
</dbReference>
<accession>A0A1H9ML32</accession>
<reference evidence="2 3" key="1">
    <citation type="submission" date="2016-10" db="EMBL/GenBank/DDBJ databases">
        <authorList>
            <person name="de Groot N.N."/>
        </authorList>
    </citation>
    <scope>NUCLEOTIDE SEQUENCE [LARGE SCALE GENOMIC DNA]</scope>
    <source>
        <strain evidence="2 3">CGMCC 1.7727</strain>
    </source>
</reference>
<sequence length="240" mass="27943">MESNYSNLVQTYFKAYETKERATLEKLLSEEFTFSSPVDDQINRETYLERCWPSSKDIDKYHIHNLFTDGNEAFVRYDCFLNSGVNFQNMERFRFSDNQITAIIVYFGFDFRKDTFAELRAKRFNDAFASGNVDYIIGNTANDVSWHLVGADELRGRESVNKMLEPMRGVVPKEYKTNNILIHGNKAVVEGTMIMPKANGEYQSYAYCDVYTFDQSNKETIKDLTAYLIELPNEKEKKTN</sequence>
<evidence type="ECO:0000259" key="1">
    <source>
        <dbReference type="Pfam" id="PF12680"/>
    </source>
</evidence>
<dbReference type="OrthoDB" id="6692273at2"/>
<organism evidence="2 3">
    <name type="scientific">Gracilibacillus ureilyticus</name>
    <dbReference type="NCBI Taxonomy" id="531814"/>
    <lineage>
        <taxon>Bacteria</taxon>
        <taxon>Bacillati</taxon>
        <taxon>Bacillota</taxon>
        <taxon>Bacilli</taxon>
        <taxon>Bacillales</taxon>
        <taxon>Bacillaceae</taxon>
        <taxon>Gracilibacillus</taxon>
    </lineage>
</organism>
<evidence type="ECO:0000313" key="3">
    <source>
        <dbReference type="Proteomes" id="UP000199687"/>
    </source>
</evidence>
<dbReference type="InterPro" id="IPR037401">
    <property type="entry name" value="SnoaL-like"/>
</dbReference>
<dbReference type="AlphaFoldDB" id="A0A1H9ML32"/>
<dbReference type="RefSeq" id="WP_089738928.1">
    <property type="nucleotide sequence ID" value="NZ_FOGL01000002.1"/>
</dbReference>
<dbReference type="Pfam" id="PF12680">
    <property type="entry name" value="SnoaL_2"/>
    <property type="match status" value="2"/>
</dbReference>
<evidence type="ECO:0000313" key="2">
    <source>
        <dbReference type="EMBL" id="SER23863.1"/>
    </source>
</evidence>
<keyword evidence="3" id="KW-1185">Reference proteome</keyword>
<dbReference type="SUPFAM" id="SSF54427">
    <property type="entry name" value="NTF2-like"/>
    <property type="match status" value="2"/>
</dbReference>
<name>A0A1H9ML32_9BACI</name>
<dbReference type="InterPro" id="IPR032710">
    <property type="entry name" value="NTF2-like_dom_sf"/>
</dbReference>
<feature type="domain" description="SnoaL-like" evidence="1">
    <location>
        <begin position="122"/>
        <end position="214"/>
    </location>
</feature>
<dbReference type="Proteomes" id="UP000199687">
    <property type="component" value="Unassembled WGS sequence"/>
</dbReference>
<dbReference type="STRING" id="531814.SAMN04487944_10218"/>
<gene>
    <name evidence="2" type="ORF">SAMN04487944_10218</name>
</gene>